<dbReference type="AlphaFoldDB" id="A0ABD6D8Z7"/>
<protein>
    <recommendedName>
        <fullName evidence="5">Flagellin N-terminal-like domain-containing protein</fullName>
    </recommendedName>
</protein>
<dbReference type="EMBL" id="JBHUDM010000003">
    <property type="protein sequence ID" value="MFD1642739.1"/>
    <property type="molecule type" value="Genomic_DNA"/>
</dbReference>
<evidence type="ECO:0008006" key="5">
    <source>
        <dbReference type="Google" id="ProtNLM"/>
    </source>
</evidence>
<keyword evidence="4" id="KW-1185">Reference proteome</keyword>
<proteinExistence type="predicted"/>
<evidence type="ECO:0000256" key="1">
    <source>
        <dbReference type="SAM" id="MobiDB-lite"/>
    </source>
</evidence>
<dbReference type="Proteomes" id="UP001597052">
    <property type="component" value="Unassembled WGS sequence"/>
</dbReference>
<name>A0ABD6D8Z7_9EURY</name>
<keyword evidence="2" id="KW-0472">Membrane</keyword>
<reference evidence="3 4" key="1">
    <citation type="journal article" date="2019" name="Int. J. Syst. Evol. Microbiol.">
        <title>The Global Catalogue of Microorganisms (GCM) 10K type strain sequencing project: providing services to taxonomists for standard genome sequencing and annotation.</title>
        <authorList>
            <consortium name="The Broad Institute Genomics Platform"/>
            <consortium name="The Broad Institute Genome Sequencing Center for Infectious Disease"/>
            <person name="Wu L."/>
            <person name="Ma J."/>
        </authorList>
    </citation>
    <scope>NUCLEOTIDE SEQUENCE [LARGE SCALE GENOMIC DNA]</scope>
    <source>
        <strain evidence="3 4">CGMCC 1.10593</strain>
    </source>
</reference>
<feature type="region of interest" description="Disordered" evidence="1">
    <location>
        <begin position="54"/>
        <end position="81"/>
    </location>
</feature>
<evidence type="ECO:0000313" key="4">
    <source>
        <dbReference type="Proteomes" id="UP001597052"/>
    </source>
</evidence>
<comment type="caution">
    <text evidence="3">The sequence shown here is derived from an EMBL/GenBank/DDBJ whole genome shotgun (WGS) entry which is preliminary data.</text>
</comment>
<gene>
    <name evidence="3" type="ORF">ACFSBW_12725</name>
</gene>
<keyword evidence="2" id="KW-1133">Transmembrane helix</keyword>
<feature type="transmembrane region" description="Helical" evidence="2">
    <location>
        <begin position="33"/>
        <end position="52"/>
    </location>
</feature>
<sequence length="197" mass="20444">MYTNDTHSRFETRNVDETSAPATGGDPAVSRRLLAGGLLVAVLVVGGLGAAISSDIGPTPGSEPSFGSDTEALPSETDDEAAAAEPFAFAVEGIDDCGETCRDVTATVENSQDEPAESVTVSTSIFAGENSTEELVWEGTEAVGTLDGGDSTTTTKRVDLSLSEAYAIDETDGWITIVTTIDSEEETVTVRESRQVG</sequence>
<evidence type="ECO:0000256" key="2">
    <source>
        <dbReference type="SAM" id="Phobius"/>
    </source>
</evidence>
<accession>A0ABD6D8Z7</accession>
<keyword evidence="2" id="KW-0812">Transmembrane</keyword>
<organism evidence="3 4">
    <name type="scientific">Halohasta litorea</name>
    <dbReference type="NCBI Taxonomy" id="869891"/>
    <lineage>
        <taxon>Archaea</taxon>
        <taxon>Methanobacteriati</taxon>
        <taxon>Methanobacteriota</taxon>
        <taxon>Stenosarchaea group</taxon>
        <taxon>Halobacteria</taxon>
        <taxon>Halobacteriales</taxon>
        <taxon>Haloferacaceae</taxon>
        <taxon>Halohasta</taxon>
    </lineage>
</organism>
<evidence type="ECO:0000313" key="3">
    <source>
        <dbReference type="EMBL" id="MFD1642739.1"/>
    </source>
</evidence>
<feature type="compositionally biased region" description="Basic and acidic residues" evidence="1">
    <location>
        <begin position="1"/>
        <end position="16"/>
    </location>
</feature>
<feature type="region of interest" description="Disordered" evidence="1">
    <location>
        <begin position="1"/>
        <end position="26"/>
    </location>
</feature>